<dbReference type="Proteomes" id="UP000475249">
    <property type="component" value="Unassembled WGS sequence"/>
</dbReference>
<keyword evidence="3" id="KW-1185">Reference proteome</keyword>
<protein>
    <submittedName>
        <fullName evidence="2">DUF4287 domain-containing protein</fullName>
    </submittedName>
</protein>
<dbReference type="InterPro" id="IPR025629">
    <property type="entry name" value="DUF4287"/>
</dbReference>
<dbReference type="Pfam" id="PF14117">
    <property type="entry name" value="DUF4287"/>
    <property type="match status" value="1"/>
</dbReference>
<organism evidence="2 3">
    <name type="scientific">Poritiphilus flavus</name>
    <dbReference type="NCBI Taxonomy" id="2697053"/>
    <lineage>
        <taxon>Bacteria</taxon>
        <taxon>Pseudomonadati</taxon>
        <taxon>Bacteroidota</taxon>
        <taxon>Flavobacteriia</taxon>
        <taxon>Flavobacteriales</taxon>
        <taxon>Flavobacteriaceae</taxon>
        <taxon>Poritiphilus</taxon>
    </lineage>
</organism>
<dbReference type="EMBL" id="WXYO01000002">
    <property type="protein sequence ID" value="NAS11105.1"/>
    <property type="molecule type" value="Genomic_DNA"/>
</dbReference>
<evidence type="ECO:0000313" key="3">
    <source>
        <dbReference type="Proteomes" id="UP000475249"/>
    </source>
</evidence>
<sequence length="180" mass="20298">MDKARQTMIANMPEKTGKSLEEWKKILRQKSFSKHSDAMNFLKKEHGLTHGFANTIVLLSKEQQDSAEELLTKQYQGKENLIPIYEKLVEVVETFGGDVVKTPKKSSVSIIRKKQFALIKPATKSRIDLGLKLRNTPASGRLGNSGPFGTMCTHRVQLTAPDEVDEELIIWLRAAYKEAN</sequence>
<name>A0A6L9E8N7_9FLAO</name>
<proteinExistence type="predicted"/>
<gene>
    <name evidence="2" type="ORF">GTQ38_03780</name>
</gene>
<evidence type="ECO:0000259" key="1">
    <source>
        <dbReference type="Pfam" id="PF18899"/>
    </source>
</evidence>
<comment type="caution">
    <text evidence="2">The sequence shown here is derived from an EMBL/GenBank/DDBJ whole genome shotgun (WGS) entry which is preliminary data.</text>
</comment>
<dbReference type="AlphaFoldDB" id="A0A6L9E8N7"/>
<feature type="domain" description="DUF5655" evidence="1">
    <location>
        <begin position="72"/>
        <end position="177"/>
    </location>
</feature>
<evidence type="ECO:0000313" key="2">
    <source>
        <dbReference type="EMBL" id="NAS11105.1"/>
    </source>
</evidence>
<dbReference type="InterPro" id="IPR043714">
    <property type="entry name" value="DUF5655"/>
</dbReference>
<reference evidence="2 3" key="1">
    <citation type="submission" date="2020-01" db="EMBL/GenBank/DDBJ databases">
        <title>Bacteria diversity of Porities sp.</title>
        <authorList>
            <person name="Wang G."/>
        </authorList>
    </citation>
    <scope>NUCLEOTIDE SEQUENCE [LARGE SCALE GENOMIC DNA]</scope>
    <source>
        <strain evidence="2 3">R33</strain>
    </source>
</reference>
<accession>A0A6L9E8N7</accession>
<dbReference type="RefSeq" id="WP_161434153.1">
    <property type="nucleotide sequence ID" value="NZ_WXYO01000002.1"/>
</dbReference>
<dbReference type="Pfam" id="PF18899">
    <property type="entry name" value="DUF5655"/>
    <property type="match status" value="1"/>
</dbReference>